<dbReference type="InterPro" id="IPR001117">
    <property type="entry name" value="Cu-oxidase_2nd"/>
</dbReference>
<dbReference type="GO" id="GO:0052716">
    <property type="term" value="F:hydroquinone:oxygen oxidoreductase activity"/>
    <property type="evidence" value="ECO:0007669"/>
    <property type="project" value="UniProtKB-ARBA"/>
</dbReference>
<keyword evidence="4" id="KW-0560">Oxidoreductase</keyword>
<keyword evidence="6" id="KW-0325">Glycoprotein</keyword>
<sequence length="629" mass="70156">MSNARACCFQHGRNARIGGFADATLMGKIIRFNTQFTPTHSKKMTLTKSLFLTLMSAAALSRAAKVHYDLDLTWQRGSPNGHEREMIFVNDRFPGPPLIMDEGDEVTIDVTNNLPFNTSVHFHGIEQMNTPWADGVSGLTQWAIKPGDKYRYQWKATTYGTYWYHAHDKDRIMDGLYGGIRIRPSADRESPFSMISDDPADIAAMTKAAHDSQLVMMSDWDHLPANEYMDALRDTGYDIFCSDSILIDGAGSVYCKDPEYLTNLQPAKVRAVITEPLSDKGCHPFMPVLQGDWEHHPEKLPEGLNSGCIPSEGPRSVFEVTPTDRWASFNFVSAASLKSLIFSIDEHPMYIYEVDGHYIEPQLAHQVSIYNGERYSAMIKLDKEPGSYTIRVAGHDNQVISGYATLAYKGGEKNKRESTAYIDYGGSNTTASVIDLDTTNLPPYPPILPAEHSDDFHLLTLGRINSSWEWTLDGTTFLPANLNQMEPAILNPKAPGLDSALKIETLNGTWVDIVFQLAIPEPTKLQPPHPMHKHSNKAFLIGSAMGKFTWGSIAEAKQSSPDSFFETPVYRDTFVTAPNGEAWIAIRYQVVNPGPFLLHCHMETHLMSGMGMVLLDGVDAWPEVPAHHR</sequence>
<dbReference type="EMBL" id="CM002800">
    <property type="protein sequence ID" value="KZN85542.1"/>
    <property type="molecule type" value="Genomic_DNA"/>
</dbReference>
<dbReference type="AlphaFoldDB" id="A0A161XT26"/>
<dbReference type="GO" id="GO:0005507">
    <property type="term" value="F:copper ion binding"/>
    <property type="evidence" value="ECO:0007669"/>
    <property type="project" value="InterPro"/>
</dbReference>
<dbReference type="InterPro" id="IPR045087">
    <property type="entry name" value="Cu-oxidase_fam"/>
</dbReference>
<feature type="domain" description="Plastocyanin-like" evidence="7">
    <location>
        <begin position="213"/>
        <end position="409"/>
    </location>
</feature>
<dbReference type="PANTHER" id="PTHR11709:SF488">
    <property type="entry name" value="LACCASE-RELATED"/>
    <property type="match status" value="1"/>
</dbReference>
<gene>
    <name evidence="10" type="ORF">EN45_097290</name>
</gene>
<dbReference type="PROSITE" id="PS00079">
    <property type="entry name" value="MULTICOPPER_OXIDASE1"/>
    <property type="match status" value="1"/>
</dbReference>
<dbReference type="InterPro" id="IPR002355">
    <property type="entry name" value="Cu_oxidase_Cu_BS"/>
</dbReference>
<dbReference type="SUPFAM" id="SSF49503">
    <property type="entry name" value="Cupredoxins"/>
    <property type="match status" value="3"/>
</dbReference>
<dbReference type="InterPro" id="IPR011706">
    <property type="entry name" value="Cu-oxidase_C"/>
</dbReference>
<evidence type="ECO:0000256" key="2">
    <source>
        <dbReference type="ARBA" id="ARBA00022723"/>
    </source>
</evidence>
<dbReference type="Pfam" id="PF07732">
    <property type="entry name" value="Cu-oxidase_3"/>
    <property type="match status" value="1"/>
</dbReference>
<comment type="similarity">
    <text evidence="1">Belongs to the multicopper oxidase family.</text>
</comment>
<organism evidence="10">
    <name type="scientific">Penicillium chrysogenum</name>
    <name type="common">Penicillium notatum</name>
    <dbReference type="NCBI Taxonomy" id="5076"/>
    <lineage>
        <taxon>Eukaryota</taxon>
        <taxon>Fungi</taxon>
        <taxon>Dikarya</taxon>
        <taxon>Ascomycota</taxon>
        <taxon>Pezizomycotina</taxon>
        <taxon>Eurotiomycetes</taxon>
        <taxon>Eurotiomycetidae</taxon>
        <taxon>Eurotiales</taxon>
        <taxon>Aspergillaceae</taxon>
        <taxon>Penicillium</taxon>
        <taxon>Penicillium chrysogenum species complex</taxon>
    </lineage>
</organism>
<evidence type="ECO:0000259" key="7">
    <source>
        <dbReference type="Pfam" id="PF00394"/>
    </source>
</evidence>
<keyword evidence="3" id="KW-0732">Signal</keyword>
<dbReference type="InterPro" id="IPR033138">
    <property type="entry name" value="Cu_oxidase_CS"/>
</dbReference>
<feature type="domain" description="Plastocyanin-like" evidence="8">
    <location>
        <begin position="491"/>
        <end position="616"/>
    </location>
</feature>
<dbReference type="Pfam" id="PF07731">
    <property type="entry name" value="Cu-oxidase_2"/>
    <property type="match status" value="1"/>
</dbReference>
<evidence type="ECO:0000259" key="8">
    <source>
        <dbReference type="Pfam" id="PF07731"/>
    </source>
</evidence>
<accession>A0A161XT26</accession>
<dbReference type="PANTHER" id="PTHR11709">
    <property type="entry name" value="MULTI-COPPER OXIDASE"/>
    <property type="match status" value="1"/>
</dbReference>
<dbReference type="InterPro" id="IPR011707">
    <property type="entry name" value="Cu-oxidase-like_N"/>
</dbReference>
<dbReference type="CDD" id="cd13876">
    <property type="entry name" value="CuRO_2_Abr2_like"/>
    <property type="match status" value="1"/>
</dbReference>
<evidence type="ECO:0000256" key="6">
    <source>
        <dbReference type="ARBA" id="ARBA00023180"/>
    </source>
</evidence>
<protein>
    <submittedName>
        <fullName evidence="10">Conidial pigment biosynthesis oxidase PcAbrB</fullName>
    </submittedName>
</protein>
<name>A0A161XT26_PENCH</name>
<dbReference type="Proteomes" id="UP000076449">
    <property type="component" value="Chromosome III"/>
</dbReference>
<keyword evidence="2" id="KW-0479">Metal-binding</keyword>
<dbReference type="InterPro" id="IPR008972">
    <property type="entry name" value="Cupredoxin"/>
</dbReference>
<dbReference type="FunFam" id="2.60.40.420:FF:000036">
    <property type="entry name" value="L-ascorbate oxidase"/>
    <property type="match status" value="1"/>
</dbReference>
<evidence type="ECO:0000256" key="3">
    <source>
        <dbReference type="ARBA" id="ARBA00022729"/>
    </source>
</evidence>
<dbReference type="PROSITE" id="PS00080">
    <property type="entry name" value="MULTICOPPER_OXIDASE2"/>
    <property type="match status" value="1"/>
</dbReference>
<dbReference type="CDD" id="cd13898">
    <property type="entry name" value="CuRO_3_Abr2_like"/>
    <property type="match status" value="1"/>
</dbReference>
<evidence type="ECO:0000256" key="1">
    <source>
        <dbReference type="ARBA" id="ARBA00010609"/>
    </source>
</evidence>
<dbReference type="Pfam" id="PF00394">
    <property type="entry name" value="Cu-oxidase"/>
    <property type="match status" value="1"/>
</dbReference>
<keyword evidence="5" id="KW-0186">Copper</keyword>
<dbReference type="Gene3D" id="2.60.40.420">
    <property type="entry name" value="Cupredoxins - blue copper proteins"/>
    <property type="match status" value="3"/>
</dbReference>
<proteinExistence type="inferred from homology"/>
<reference evidence="10" key="1">
    <citation type="journal article" date="2014" name="Genome Announc.">
        <title>Complete sequencing and chromosome-scale genome assembly of the industrial progenitor strain P2niaD18 from the penicillin producer Penicillium chrysogenum.</title>
        <authorList>
            <person name="Specht T."/>
            <person name="Dahlmann T.A."/>
            <person name="Zadra I."/>
            <person name="Kurnsteiner H."/>
            <person name="Kuck U."/>
        </authorList>
    </citation>
    <scope>NUCLEOTIDE SEQUENCE [LARGE SCALE GENOMIC DNA]</scope>
    <source>
        <strain evidence="10">P2niaD18</strain>
    </source>
</reference>
<dbReference type="CDD" id="cd13850">
    <property type="entry name" value="CuRO_1_Abr2_like"/>
    <property type="match status" value="1"/>
</dbReference>
<evidence type="ECO:0000259" key="9">
    <source>
        <dbReference type="Pfam" id="PF07732"/>
    </source>
</evidence>
<feature type="domain" description="Plastocyanin-like" evidence="9">
    <location>
        <begin position="73"/>
        <end position="185"/>
    </location>
</feature>
<dbReference type="GO" id="GO:0042440">
    <property type="term" value="P:pigment metabolic process"/>
    <property type="evidence" value="ECO:0007669"/>
    <property type="project" value="UniProtKB-ARBA"/>
</dbReference>
<evidence type="ECO:0000313" key="10">
    <source>
        <dbReference type="EMBL" id="KZN85542.1"/>
    </source>
</evidence>
<evidence type="ECO:0000256" key="5">
    <source>
        <dbReference type="ARBA" id="ARBA00023008"/>
    </source>
</evidence>
<evidence type="ECO:0000256" key="4">
    <source>
        <dbReference type="ARBA" id="ARBA00023002"/>
    </source>
</evidence>